<name>A0ABQ6E1P2_9GAMM</name>
<evidence type="ECO:0000256" key="4">
    <source>
        <dbReference type="ARBA" id="ARBA00023239"/>
    </source>
</evidence>
<comment type="similarity">
    <text evidence="1">Belongs to the Gfa family.</text>
</comment>
<dbReference type="Pfam" id="PF04828">
    <property type="entry name" value="GFA"/>
    <property type="match status" value="1"/>
</dbReference>
<dbReference type="InterPro" id="IPR006913">
    <property type="entry name" value="CENP-V/GFA"/>
</dbReference>
<protein>
    <recommendedName>
        <fullName evidence="5">CENP-V/GFA domain-containing protein</fullName>
    </recommendedName>
</protein>
<dbReference type="PANTHER" id="PTHR33337">
    <property type="entry name" value="GFA DOMAIN-CONTAINING PROTEIN"/>
    <property type="match status" value="1"/>
</dbReference>
<evidence type="ECO:0000259" key="5">
    <source>
        <dbReference type="PROSITE" id="PS51891"/>
    </source>
</evidence>
<keyword evidence="2" id="KW-0479">Metal-binding</keyword>
<evidence type="ECO:0000256" key="1">
    <source>
        <dbReference type="ARBA" id="ARBA00005495"/>
    </source>
</evidence>
<accession>A0ABQ6E1P2</accession>
<proteinExistence type="inferred from homology"/>
<dbReference type="InterPro" id="IPR011057">
    <property type="entry name" value="Mss4-like_sf"/>
</dbReference>
<comment type="caution">
    <text evidence="6">The sequence shown here is derived from an EMBL/GenBank/DDBJ whole genome shotgun (WGS) entry which is preliminary data.</text>
</comment>
<evidence type="ECO:0000256" key="2">
    <source>
        <dbReference type="ARBA" id="ARBA00022723"/>
    </source>
</evidence>
<reference evidence="7" key="1">
    <citation type="journal article" date="2019" name="Int. J. Syst. Evol. Microbiol.">
        <title>The Global Catalogue of Microorganisms (GCM) 10K type strain sequencing project: providing services to taxonomists for standard genome sequencing and annotation.</title>
        <authorList>
            <consortium name="The Broad Institute Genomics Platform"/>
            <consortium name="The Broad Institute Genome Sequencing Center for Infectious Disease"/>
            <person name="Wu L."/>
            <person name="Ma J."/>
        </authorList>
    </citation>
    <scope>NUCLEOTIDE SEQUENCE [LARGE SCALE GENOMIC DNA]</scope>
    <source>
        <strain evidence="7">NBRC 103166</strain>
    </source>
</reference>
<organism evidence="6 7">
    <name type="scientific">Psychromonas marina</name>
    <dbReference type="NCBI Taxonomy" id="88364"/>
    <lineage>
        <taxon>Bacteria</taxon>
        <taxon>Pseudomonadati</taxon>
        <taxon>Pseudomonadota</taxon>
        <taxon>Gammaproteobacteria</taxon>
        <taxon>Alteromonadales</taxon>
        <taxon>Psychromonadaceae</taxon>
        <taxon>Psychromonas</taxon>
    </lineage>
</organism>
<dbReference type="PROSITE" id="PS51891">
    <property type="entry name" value="CENP_V_GFA"/>
    <property type="match status" value="1"/>
</dbReference>
<dbReference type="Gene3D" id="3.90.1590.10">
    <property type="entry name" value="glutathione-dependent formaldehyde- activating enzyme (gfa)"/>
    <property type="match status" value="1"/>
</dbReference>
<dbReference type="EMBL" id="BSPQ01000011">
    <property type="protein sequence ID" value="GLS91262.1"/>
    <property type="molecule type" value="Genomic_DNA"/>
</dbReference>
<keyword evidence="7" id="KW-1185">Reference proteome</keyword>
<dbReference type="SUPFAM" id="SSF51316">
    <property type="entry name" value="Mss4-like"/>
    <property type="match status" value="1"/>
</dbReference>
<dbReference type="PANTHER" id="PTHR33337:SF40">
    <property type="entry name" value="CENP-V_GFA DOMAIN-CONTAINING PROTEIN-RELATED"/>
    <property type="match status" value="1"/>
</dbReference>
<evidence type="ECO:0000256" key="3">
    <source>
        <dbReference type="ARBA" id="ARBA00022833"/>
    </source>
</evidence>
<dbReference type="Proteomes" id="UP001157353">
    <property type="component" value="Unassembled WGS sequence"/>
</dbReference>
<evidence type="ECO:0000313" key="7">
    <source>
        <dbReference type="Proteomes" id="UP001157353"/>
    </source>
</evidence>
<evidence type="ECO:0000313" key="6">
    <source>
        <dbReference type="EMBL" id="GLS91262.1"/>
    </source>
</evidence>
<gene>
    <name evidence="6" type="ORF">GCM10007916_23310</name>
</gene>
<feature type="domain" description="CENP-V/GFA" evidence="5">
    <location>
        <begin position="2"/>
        <end position="117"/>
    </location>
</feature>
<keyword evidence="4" id="KW-0456">Lyase</keyword>
<keyword evidence="3" id="KW-0862">Zinc</keyword>
<sequence>MVTGSCLCGNVKYEISGEIGDIVHCHCQTCRKAHGSAFSSVAGVNDSDFKLLGDVQLGCYESSPGKNRYFCSNCATQIYAKKDNSKHIVLRLGSLDDDPKSKEINHIWVSQKASWYSLNSNLPEHLEFEKYS</sequence>